<proteinExistence type="predicted"/>
<protein>
    <recommendedName>
        <fullName evidence="8">Fatty acid hydroxylase domain-containing protein</fullName>
    </recommendedName>
</protein>
<evidence type="ECO:0000256" key="4">
    <source>
        <dbReference type="ARBA" id="ARBA00023002"/>
    </source>
</evidence>
<dbReference type="GO" id="GO:0006643">
    <property type="term" value="P:membrane lipid metabolic process"/>
    <property type="evidence" value="ECO:0007669"/>
    <property type="project" value="TreeGrafter"/>
</dbReference>
<dbReference type="GO" id="GO:0005783">
    <property type="term" value="C:endoplasmic reticulum"/>
    <property type="evidence" value="ECO:0007669"/>
    <property type="project" value="TreeGrafter"/>
</dbReference>
<dbReference type="GO" id="GO:0005506">
    <property type="term" value="F:iron ion binding"/>
    <property type="evidence" value="ECO:0007669"/>
    <property type="project" value="InterPro"/>
</dbReference>
<evidence type="ECO:0000313" key="10">
    <source>
        <dbReference type="Proteomes" id="UP001497623"/>
    </source>
</evidence>
<dbReference type="GO" id="GO:0008610">
    <property type="term" value="P:lipid biosynthetic process"/>
    <property type="evidence" value="ECO:0007669"/>
    <property type="project" value="InterPro"/>
</dbReference>
<dbReference type="GO" id="GO:0016020">
    <property type="term" value="C:membrane"/>
    <property type="evidence" value="ECO:0007669"/>
    <property type="project" value="GOC"/>
</dbReference>
<comment type="subcellular location">
    <subcellularLocation>
        <location evidence="1">Endomembrane system</location>
        <topology evidence="1">Multi-pass membrane protein</topology>
    </subcellularLocation>
</comment>
<keyword evidence="5" id="KW-0443">Lipid metabolism</keyword>
<keyword evidence="3 7" id="KW-1133">Transmembrane helix</keyword>
<dbReference type="AlphaFoldDB" id="A0AAV2S0M2"/>
<evidence type="ECO:0000256" key="5">
    <source>
        <dbReference type="ARBA" id="ARBA00023098"/>
    </source>
</evidence>
<dbReference type="GO" id="GO:0050479">
    <property type="term" value="F:glyceryl-ether monooxygenase activity"/>
    <property type="evidence" value="ECO:0007669"/>
    <property type="project" value="TreeGrafter"/>
</dbReference>
<evidence type="ECO:0000313" key="9">
    <source>
        <dbReference type="EMBL" id="CAL4150937.1"/>
    </source>
</evidence>
<dbReference type="Proteomes" id="UP001497623">
    <property type="component" value="Unassembled WGS sequence"/>
</dbReference>
<evidence type="ECO:0000256" key="7">
    <source>
        <dbReference type="SAM" id="Phobius"/>
    </source>
</evidence>
<dbReference type="PANTHER" id="PTHR21624:SF1">
    <property type="entry name" value="ALKYLGLYCEROL MONOOXYGENASE"/>
    <property type="match status" value="1"/>
</dbReference>
<keyword evidence="2 7" id="KW-0812">Transmembrane</keyword>
<feature type="non-terminal residue" evidence="9">
    <location>
        <position position="484"/>
    </location>
</feature>
<keyword evidence="4" id="KW-0560">Oxidoreductase</keyword>
<feature type="transmembrane region" description="Helical" evidence="7">
    <location>
        <begin position="126"/>
        <end position="153"/>
    </location>
</feature>
<reference evidence="9 10" key="1">
    <citation type="submission" date="2024-05" db="EMBL/GenBank/DDBJ databases">
        <authorList>
            <person name="Wallberg A."/>
        </authorList>
    </citation>
    <scope>NUCLEOTIDE SEQUENCE [LARGE SCALE GENOMIC DNA]</scope>
</reference>
<comment type="caution">
    <text evidence="9">The sequence shown here is derived from an EMBL/GenBank/DDBJ whole genome shotgun (WGS) entry which is preliminary data.</text>
</comment>
<keyword evidence="6 7" id="KW-0472">Membrane</keyword>
<evidence type="ECO:0000256" key="3">
    <source>
        <dbReference type="ARBA" id="ARBA00022989"/>
    </source>
</evidence>
<keyword evidence="10" id="KW-1185">Reference proteome</keyword>
<evidence type="ECO:0000256" key="1">
    <source>
        <dbReference type="ARBA" id="ARBA00004127"/>
    </source>
</evidence>
<evidence type="ECO:0000256" key="6">
    <source>
        <dbReference type="ARBA" id="ARBA00023136"/>
    </source>
</evidence>
<accession>A0AAV2S0M2</accession>
<dbReference type="Pfam" id="PF04116">
    <property type="entry name" value="FA_hydroxylase"/>
    <property type="match status" value="1"/>
</dbReference>
<name>A0AAV2S0M2_MEGNR</name>
<evidence type="ECO:0000256" key="2">
    <source>
        <dbReference type="ARBA" id="ARBA00022692"/>
    </source>
</evidence>
<sequence>MRSRLRKIWLFFSEENGREVQTIHTTPLVCIFGDKSDDGVVLVVKVSDFGSDVVGSYVMEVIVVVMVIDLMHLKIESSVSNSKSQLAAKCCEFIKKKKQPPILLILTFSNVNSIDHFYLSIRLKKYLVSVFVSIFYVFISFMFSSVFFTMFYYEILFDLILNISWDVYLLSWLLHFENINVCFLPIRQKRQETAIMWATHHIHHSSEDMNLSVDQRLSILLKTFKWMFFAPLACLGLPPASILVHTQLGALFAYWTHSCVVPRLGKVLGAVGDAIEFIFVTPSHHRVHHACNRYCLDKNYGRVLILWDRIFGTYAEEREDEELVFGSLHQPATDHIVGVQVHPFVELVEKFRSMDNFGDKVRALFYGPGWFPGTPRLGNPEDVPDVRGRAKHNAALPNWINKVCLQIIYIGVHFLLMDMNELEKHILPAYILLQAMSLGGLYDGHHYAAFLEPLRLTISFAILQFFPLHATDGQATLAAIVNGV</sequence>
<dbReference type="InterPro" id="IPR006694">
    <property type="entry name" value="Fatty_acid_hydroxylase"/>
</dbReference>
<organism evidence="9 10">
    <name type="scientific">Meganyctiphanes norvegica</name>
    <name type="common">Northern krill</name>
    <name type="synonym">Thysanopoda norvegica</name>
    <dbReference type="NCBI Taxonomy" id="48144"/>
    <lineage>
        <taxon>Eukaryota</taxon>
        <taxon>Metazoa</taxon>
        <taxon>Ecdysozoa</taxon>
        <taxon>Arthropoda</taxon>
        <taxon>Crustacea</taxon>
        <taxon>Multicrustacea</taxon>
        <taxon>Malacostraca</taxon>
        <taxon>Eumalacostraca</taxon>
        <taxon>Eucarida</taxon>
        <taxon>Euphausiacea</taxon>
        <taxon>Euphausiidae</taxon>
        <taxon>Meganyctiphanes</taxon>
    </lineage>
</organism>
<gene>
    <name evidence="9" type="ORF">MNOR_LOCUS30645</name>
</gene>
<dbReference type="EMBL" id="CAXKWB010037946">
    <property type="protein sequence ID" value="CAL4150937.1"/>
    <property type="molecule type" value="Genomic_DNA"/>
</dbReference>
<feature type="domain" description="Fatty acid hydroxylase" evidence="8">
    <location>
        <begin position="195"/>
        <end position="313"/>
    </location>
</feature>
<evidence type="ECO:0000259" key="8">
    <source>
        <dbReference type="Pfam" id="PF04116"/>
    </source>
</evidence>
<dbReference type="InterPro" id="IPR051689">
    <property type="entry name" value="Sterol_desaturase/TMEM195"/>
</dbReference>
<dbReference type="PANTHER" id="PTHR21624">
    <property type="entry name" value="STEROL DESATURASE-RELATED PROTEIN"/>
    <property type="match status" value="1"/>
</dbReference>